<dbReference type="EMBL" id="KI294158">
    <property type="protein sequence ID" value="ESA04613.1"/>
    <property type="molecule type" value="Genomic_DNA"/>
</dbReference>
<gene>
    <name evidence="1" type="ORF">GLOINDRAFT_232892</name>
</gene>
<dbReference type="HOGENOM" id="CLU_3033559_0_0_1"/>
<sequence>MDEPIWYKFIQKLSTERPQENYGIEAVMYRSCYVYNLKKNRIRVDGIIQSSIIKL</sequence>
<dbReference type="AlphaFoldDB" id="U9TE76"/>
<protein>
    <submittedName>
        <fullName evidence="1">Uncharacterized protein</fullName>
    </submittedName>
</protein>
<name>U9TE76_RHIID</name>
<proteinExistence type="predicted"/>
<reference evidence="1" key="1">
    <citation type="submission" date="2013-07" db="EMBL/GenBank/DDBJ databases">
        <title>The genome of an arbuscular mycorrhizal fungus provides insights into the evolution of the oldest plant symbiosis.</title>
        <authorList>
            <consortium name="DOE Joint Genome Institute"/>
            <person name="Tisserant E."/>
            <person name="Malbreil M."/>
            <person name="Kuo A."/>
            <person name="Kohler A."/>
            <person name="Symeonidi A."/>
            <person name="Balestrini R."/>
            <person name="Charron P."/>
            <person name="Duensing N."/>
            <person name="Frei-dit-Frey N."/>
            <person name="Gianinazzi-Pearson V."/>
            <person name="Gilbert B."/>
            <person name="Handa Y."/>
            <person name="Hijri M."/>
            <person name="Kaul R."/>
            <person name="Kawaguchi M."/>
            <person name="Krajinski F."/>
            <person name="Lammers P."/>
            <person name="Lapierre D."/>
            <person name="Masclaux F.G."/>
            <person name="Murat C."/>
            <person name="Morin E."/>
            <person name="Ndikumana S."/>
            <person name="Pagni M."/>
            <person name="Petitpierre D."/>
            <person name="Requena N."/>
            <person name="Rosikiewicz P."/>
            <person name="Riley R."/>
            <person name="Saito K."/>
            <person name="San Clemente H."/>
            <person name="Shapiro H."/>
            <person name="van Tuinen D."/>
            <person name="Becard G."/>
            <person name="Bonfante P."/>
            <person name="Paszkowski U."/>
            <person name="Shachar-Hill Y."/>
            <person name="Young J.P."/>
            <person name="Sanders I.R."/>
            <person name="Henrissat B."/>
            <person name="Rensing S.A."/>
            <person name="Grigoriev I.V."/>
            <person name="Corradi N."/>
            <person name="Roux C."/>
            <person name="Martin F."/>
        </authorList>
    </citation>
    <scope>NUCLEOTIDE SEQUENCE</scope>
    <source>
        <strain evidence="1">DAOM 197198</strain>
    </source>
</reference>
<organism evidence="1">
    <name type="scientific">Rhizophagus irregularis (strain DAOM 181602 / DAOM 197198 / MUCL 43194)</name>
    <name type="common">Arbuscular mycorrhizal fungus</name>
    <name type="synonym">Glomus intraradices</name>
    <dbReference type="NCBI Taxonomy" id="747089"/>
    <lineage>
        <taxon>Eukaryota</taxon>
        <taxon>Fungi</taxon>
        <taxon>Fungi incertae sedis</taxon>
        <taxon>Mucoromycota</taxon>
        <taxon>Glomeromycotina</taxon>
        <taxon>Glomeromycetes</taxon>
        <taxon>Glomerales</taxon>
        <taxon>Glomeraceae</taxon>
        <taxon>Rhizophagus</taxon>
    </lineage>
</organism>
<evidence type="ECO:0000313" key="1">
    <source>
        <dbReference type="EMBL" id="ESA04613.1"/>
    </source>
</evidence>
<accession>U9TE76</accession>